<dbReference type="Proteomes" id="UP000184280">
    <property type="component" value="Unassembled WGS sequence"/>
</dbReference>
<name>A0A1M7FHL9_XYLRU</name>
<accession>A0A1M7FHL9</accession>
<reference evidence="1 2" key="1">
    <citation type="submission" date="2016-11" db="EMBL/GenBank/DDBJ databases">
        <authorList>
            <person name="Jaros S."/>
            <person name="Januszkiewicz K."/>
            <person name="Wedrychowicz H."/>
        </authorList>
    </citation>
    <scope>NUCLEOTIDE SEQUENCE [LARGE SCALE GENOMIC DNA]</scope>
    <source>
        <strain evidence="1 2">BPI-34</strain>
    </source>
</reference>
<dbReference type="OrthoDB" id="1083189at2"/>
<evidence type="ECO:0000313" key="2">
    <source>
        <dbReference type="Proteomes" id="UP000184280"/>
    </source>
</evidence>
<evidence type="ECO:0000313" key="1">
    <source>
        <dbReference type="EMBL" id="SHM03506.1"/>
    </source>
</evidence>
<sequence>MNINIKGNPGTGNTYQEITIQHVENYNPAATTVNNYYGTRASGKKAASTSTTNEVIDIAPIRQEILNYVSRLRTFLVDEQKSGYMKLWREILELDIIASEVYNPGKQQGTNFNRGMVANIIYYMVKKNFFGDKNSYNASLFAVALEGSAEHSVRAELRMLPAADIISRLDCVLENRELIQNPL</sequence>
<dbReference type="RefSeq" id="WP_073043575.1">
    <property type="nucleotide sequence ID" value="NZ_FOLF01000010.1"/>
</dbReference>
<proteinExistence type="predicted"/>
<gene>
    <name evidence="1" type="ORF">SAMN04488494_1165</name>
</gene>
<organism evidence="1 2">
    <name type="scientific">Xylanibacter ruminicola</name>
    <name type="common">Prevotella ruminicola</name>
    <dbReference type="NCBI Taxonomy" id="839"/>
    <lineage>
        <taxon>Bacteria</taxon>
        <taxon>Pseudomonadati</taxon>
        <taxon>Bacteroidota</taxon>
        <taxon>Bacteroidia</taxon>
        <taxon>Bacteroidales</taxon>
        <taxon>Prevotellaceae</taxon>
        <taxon>Xylanibacter</taxon>
    </lineage>
</organism>
<protein>
    <submittedName>
        <fullName evidence="1">Uncharacterized protein</fullName>
    </submittedName>
</protein>
<dbReference type="EMBL" id="FRCJ01000002">
    <property type="protein sequence ID" value="SHM03506.1"/>
    <property type="molecule type" value="Genomic_DNA"/>
</dbReference>
<dbReference type="AlphaFoldDB" id="A0A1M7FHL9"/>